<dbReference type="Proteomes" id="UP001162164">
    <property type="component" value="Unassembled WGS sequence"/>
</dbReference>
<protein>
    <submittedName>
        <fullName evidence="1">Uncharacterized protein</fullName>
    </submittedName>
</protein>
<gene>
    <name evidence="1" type="ORF">NQ317_008922</name>
</gene>
<reference evidence="1" key="1">
    <citation type="journal article" date="2023" name="Insect Mol. Biol.">
        <title>Genome sequencing provides insights into the evolution of gene families encoding plant cell wall-degrading enzymes in longhorned beetles.</title>
        <authorList>
            <person name="Shin N.R."/>
            <person name="Okamura Y."/>
            <person name="Kirsch R."/>
            <person name="Pauchet Y."/>
        </authorList>
    </citation>
    <scope>NUCLEOTIDE SEQUENCE</scope>
    <source>
        <strain evidence="1">MMC_N1</strain>
    </source>
</reference>
<comment type="caution">
    <text evidence="1">The sequence shown here is derived from an EMBL/GenBank/DDBJ whole genome shotgun (WGS) entry which is preliminary data.</text>
</comment>
<accession>A0ABQ9JS91</accession>
<name>A0ABQ9JS91_9CUCU</name>
<keyword evidence="2" id="KW-1185">Reference proteome</keyword>
<evidence type="ECO:0000313" key="1">
    <source>
        <dbReference type="EMBL" id="KAJ8980863.1"/>
    </source>
</evidence>
<proteinExistence type="predicted"/>
<sequence>MQLGTGKLQHTSVISVKHADANKPPSLYLAPMALQNYLFWIFDRRSIKPTSFESMLWC</sequence>
<organism evidence="1 2">
    <name type="scientific">Molorchus minor</name>
    <dbReference type="NCBI Taxonomy" id="1323400"/>
    <lineage>
        <taxon>Eukaryota</taxon>
        <taxon>Metazoa</taxon>
        <taxon>Ecdysozoa</taxon>
        <taxon>Arthropoda</taxon>
        <taxon>Hexapoda</taxon>
        <taxon>Insecta</taxon>
        <taxon>Pterygota</taxon>
        <taxon>Neoptera</taxon>
        <taxon>Endopterygota</taxon>
        <taxon>Coleoptera</taxon>
        <taxon>Polyphaga</taxon>
        <taxon>Cucujiformia</taxon>
        <taxon>Chrysomeloidea</taxon>
        <taxon>Cerambycidae</taxon>
        <taxon>Lamiinae</taxon>
        <taxon>Monochamini</taxon>
        <taxon>Molorchus</taxon>
    </lineage>
</organism>
<evidence type="ECO:0000313" key="2">
    <source>
        <dbReference type="Proteomes" id="UP001162164"/>
    </source>
</evidence>
<dbReference type="EMBL" id="JAPWTJ010000227">
    <property type="protein sequence ID" value="KAJ8980863.1"/>
    <property type="molecule type" value="Genomic_DNA"/>
</dbReference>